<evidence type="ECO:0000313" key="10">
    <source>
        <dbReference type="Proteomes" id="UP000034333"/>
    </source>
</evidence>
<dbReference type="Proteomes" id="UP000034333">
    <property type="component" value="Unassembled WGS sequence"/>
</dbReference>
<dbReference type="GO" id="GO:0006164">
    <property type="term" value="P:purine nucleotide biosynthetic process"/>
    <property type="evidence" value="ECO:0007669"/>
    <property type="project" value="UniProtKB-KW"/>
</dbReference>
<dbReference type="GO" id="GO:0009113">
    <property type="term" value="P:purine nucleobase biosynthetic process"/>
    <property type="evidence" value="ECO:0007669"/>
    <property type="project" value="InterPro"/>
</dbReference>
<evidence type="ECO:0000256" key="6">
    <source>
        <dbReference type="ARBA" id="ARBA00042242"/>
    </source>
</evidence>
<evidence type="ECO:0000256" key="3">
    <source>
        <dbReference type="ARBA" id="ARBA00022755"/>
    </source>
</evidence>
<evidence type="ECO:0000256" key="2">
    <source>
        <dbReference type="ARBA" id="ARBA00022741"/>
    </source>
</evidence>
<dbReference type="InterPro" id="IPR037123">
    <property type="entry name" value="PRibGlycinamide_synth_C_sf"/>
</dbReference>
<evidence type="ECO:0000256" key="4">
    <source>
        <dbReference type="ARBA" id="ARBA00022840"/>
    </source>
</evidence>
<accession>A0A0G0HF58</accession>
<evidence type="ECO:0000256" key="1">
    <source>
        <dbReference type="ARBA" id="ARBA00022598"/>
    </source>
</evidence>
<dbReference type="Gene3D" id="3.90.600.10">
    <property type="entry name" value="Phosphoribosylglycinamide synthetase, C-terminal domain"/>
    <property type="match status" value="1"/>
</dbReference>
<comment type="caution">
    <text evidence="9">The sequence shown here is derived from an EMBL/GenBank/DDBJ whole genome shotgun (WGS) entry which is preliminary data.</text>
</comment>
<evidence type="ECO:0000313" key="9">
    <source>
        <dbReference type="EMBL" id="KKQ40847.1"/>
    </source>
</evidence>
<dbReference type="Gene3D" id="3.30.470.20">
    <property type="entry name" value="ATP-grasp fold, B domain"/>
    <property type="match status" value="1"/>
</dbReference>
<organism evidence="9 10">
    <name type="scientific">Candidatus Magasanikbacteria bacterium GW2011_GWA2_37_8</name>
    <dbReference type="NCBI Taxonomy" id="1619036"/>
    <lineage>
        <taxon>Bacteria</taxon>
        <taxon>Candidatus Magasanikiibacteriota</taxon>
    </lineage>
</organism>
<keyword evidence="2" id="KW-0547">Nucleotide-binding</keyword>
<dbReference type="SUPFAM" id="SSF51246">
    <property type="entry name" value="Rudiment single hybrid motif"/>
    <property type="match status" value="1"/>
</dbReference>
<dbReference type="PANTHER" id="PTHR43472">
    <property type="entry name" value="PHOSPHORIBOSYLAMINE--GLYCINE LIGASE"/>
    <property type="match status" value="1"/>
</dbReference>
<comment type="similarity">
    <text evidence="5">Belongs to the GARS family.</text>
</comment>
<keyword evidence="4" id="KW-0067">ATP-binding</keyword>
<dbReference type="InterPro" id="IPR020560">
    <property type="entry name" value="PRibGlycinamide_synth_C-dom"/>
</dbReference>
<dbReference type="EMBL" id="LBTN01000012">
    <property type="protein sequence ID" value="KKQ40847.1"/>
    <property type="molecule type" value="Genomic_DNA"/>
</dbReference>
<keyword evidence="1" id="KW-0436">Ligase</keyword>
<gene>
    <name evidence="9" type="ORF">US58_C0012G0056</name>
</gene>
<dbReference type="SUPFAM" id="SSF56059">
    <property type="entry name" value="Glutathione synthetase ATP-binding domain-like"/>
    <property type="match status" value="1"/>
</dbReference>
<name>A0A0G0HF58_9BACT</name>
<dbReference type="InterPro" id="IPR000115">
    <property type="entry name" value="PRibGlycinamide_synth"/>
</dbReference>
<dbReference type="STRING" id="1619036.US58_C0012G0056"/>
<dbReference type="PANTHER" id="PTHR43472:SF1">
    <property type="entry name" value="PHOSPHORIBOSYLAMINE--GLYCINE LIGASE, CHLOROPLASTIC"/>
    <property type="match status" value="1"/>
</dbReference>
<reference evidence="9 10" key="1">
    <citation type="journal article" date="2015" name="Nature">
        <title>rRNA introns, odd ribosomes, and small enigmatic genomes across a large radiation of phyla.</title>
        <authorList>
            <person name="Brown C.T."/>
            <person name="Hug L.A."/>
            <person name="Thomas B.C."/>
            <person name="Sharon I."/>
            <person name="Castelle C.J."/>
            <person name="Singh A."/>
            <person name="Wilkins M.J."/>
            <person name="Williams K.H."/>
            <person name="Banfield J.F."/>
        </authorList>
    </citation>
    <scope>NUCLEOTIDE SEQUENCE [LARGE SCALE GENOMIC DNA]</scope>
</reference>
<evidence type="ECO:0000256" key="7">
    <source>
        <dbReference type="ARBA" id="ARBA00042864"/>
    </source>
</evidence>
<dbReference type="AlphaFoldDB" id="A0A0G0HF58"/>
<keyword evidence="3" id="KW-0658">Purine biosynthesis</keyword>
<dbReference type="GO" id="GO:0005524">
    <property type="term" value="F:ATP binding"/>
    <property type="evidence" value="ECO:0007669"/>
    <property type="project" value="UniProtKB-KW"/>
</dbReference>
<dbReference type="SMART" id="SM01210">
    <property type="entry name" value="GARS_C"/>
    <property type="match status" value="1"/>
</dbReference>
<evidence type="ECO:0000259" key="8">
    <source>
        <dbReference type="SMART" id="SM01210"/>
    </source>
</evidence>
<dbReference type="InterPro" id="IPR011054">
    <property type="entry name" value="Rudment_hybrid_motif"/>
</dbReference>
<protein>
    <recommendedName>
        <fullName evidence="6">Glycinamide ribonucleotide synthetase</fullName>
    </recommendedName>
    <alternativeName>
        <fullName evidence="7">Phosphoribosylglycinamide synthetase</fullName>
    </alternativeName>
</protein>
<proteinExistence type="inferred from homology"/>
<feature type="domain" description="Phosphoribosylglycinamide synthetase C-domain" evidence="8">
    <location>
        <begin position="315"/>
        <end position="422"/>
    </location>
</feature>
<sequence length="435" mass="49622">MKILFISGELIAADLAYRLQAEGCEVKMYIEDEQRKDCFENIVEKTTNWQKELTWVGKDGLIVFDDIGFGKEQDNLRKKGYLVVGGSAGGDDLEKDRVFGQKVCSECGLSGVIKTFNFNTISSAIEYVRQHPNFWVIKQNSHFSVFNYIGEKADGSDVIKVLENYQAQGLDKFLAISLQEKVAGIEISVARYFNGLDWLGPIEYSIEHKRLLNNDLGPFTPEMGTVMWYNEDEGKKLYQETLAKIKPFLQRVNFKGDVAVNCLVDKDNFFILELTTRFGSPEVHLQMEIHNTPWKDFLLAVAKGEKIDLDYKKGYGLVVSLVTPPFPYFAESDPINNKSCKGAKIIFKEKLTEEEWSRVHFEEVSKNKKVGSFFVAGGYGSIMHVTGFGKSVVEARTQVYDLIDKIEIPQMMYRTDIGENFLNNDERLLQDWGWV</sequence>
<dbReference type="Pfam" id="PF01071">
    <property type="entry name" value="GARS_A"/>
    <property type="match status" value="1"/>
</dbReference>
<dbReference type="InterPro" id="IPR020561">
    <property type="entry name" value="PRibGlycinamid_synth_ATP-grasp"/>
</dbReference>
<evidence type="ECO:0000256" key="5">
    <source>
        <dbReference type="ARBA" id="ARBA00038345"/>
    </source>
</evidence>
<dbReference type="GO" id="GO:0004637">
    <property type="term" value="F:phosphoribosylamine-glycine ligase activity"/>
    <property type="evidence" value="ECO:0007669"/>
    <property type="project" value="InterPro"/>
</dbReference>